<gene>
    <name evidence="6" type="ORF">HBH25_01870</name>
</gene>
<dbReference type="CDD" id="cd05013">
    <property type="entry name" value="SIS_RpiR"/>
    <property type="match status" value="1"/>
</dbReference>
<evidence type="ECO:0000313" key="6">
    <source>
        <dbReference type="EMBL" id="NJO99615.1"/>
    </source>
</evidence>
<feature type="domain" description="SIS" evidence="5">
    <location>
        <begin position="135"/>
        <end position="271"/>
    </location>
</feature>
<keyword evidence="7" id="KW-1185">Reference proteome</keyword>
<evidence type="ECO:0000256" key="1">
    <source>
        <dbReference type="ARBA" id="ARBA00023015"/>
    </source>
</evidence>
<dbReference type="PANTHER" id="PTHR30514:SF18">
    <property type="entry name" value="RPIR-FAMILY TRANSCRIPTIONAL REGULATOR"/>
    <property type="match status" value="1"/>
</dbReference>
<comment type="caution">
    <text evidence="6">The sequence shown here is derived from an EMBL/GenBank/DDBJ whole genome shotgun (WGS) entry which is preliminary data.</text>
</comment>
<dbReference type="InterPro" id="IPR046348">
    <property type="entry name" value="SIS_dom_sf"/>
</dbReference>
<evidence type="ECO:0000313" key="7">
    <source>
        <dbReference type="Proteomes" id="UP000746535"/>
    </source>
</evidence>
<dbReference type="InterPro" id="IPR001347">
    <property type="entry name" value="SIS_dom"/>
</dbReference>
<dbReference type="PROSITE" id="PS51464">
    <property type="entry name" value="SIS"/>
    <property type="match status" value="1"/>
</dbReference>
<dbReference type="EMBL" id="JAAVJI010000001">
    <property type="protein sequence ID" value="NJO99615.1"/>
    <property type="molecule type" value="Genomic_DNA"/>
</dbReference>
<evidence type="ECO:0000259" key="5">
    <source>
        <dbReference type="PROSITE" id="PS51464"/>
    </source>
</evidence>
<organism evidence="6 7">
    <name type="scientific">Pseudomonas quercus</name>
    <dbReference type="NCBI Taxonomy" id="2722792"/>
    <lineage>
        <taxon>Bacteria</taxon>
        <taxon>Pseudomonadati</taxon>
        <taxon>Pseudomonadota</taxon>
        <taxon>Gammaproteobacteria</taxon>
        <taxon>Pseudomonadales</taxon>
        <taxon>Pseudomonadaceae</taxon>
        <taxon>Pseudomonas</taxon>
    </lineage>
</organism>
<keyword evidence="2" id="KW-0238">DNA-binding</keyword>
<dbReference type="Proteomes" id="UP000746535">
    <property type="component" value="Unassembled WGS sequence"/>
</dbReference>
<evidence type="ECO:0000256" key="2">
    <source>
        <dbReference type="ARBA" id="ARBA00023125"/>
    </source>
</evidence>
<evidence type="ECO:0000259" key="4">
    <source>
        <dbReference type="PROSITE" id="PS51071"/>
    </source>
</evidence>
<dbReference type="InterPro" id="IPR000281">
    <property type="entry name" value="HTH_RpiR"/>
</dbReference>
<dbReference type="PROSITE" id="PS51071">
    <property type="entry name" value="HTH_RPIR"/>
    <property type="match status" value="1"/>
</dbReference>
<dbReference type="InterPro" id="IPR047640">
    <property type="entry name" value="RpiR-like"/>
</dbReference>
<dbReference type="InterPro" id="IPR009057">
    <property type="entry name" value="Homeodomain-like_sf"/>
</dbReference>
<name>A0ABX0Y9C0_9PSED</name>
<feature type="domain" description="HTH rpiR-type" evidence="4">
    <location>
        <begin position="12"/>
        <end position="88"/>
    </location>
</feature>
<dbReference type="RefSeq" id="WP_168080934.1">
    <property type="nucleotide sequence ID" value="NZ_JAAVJI010000001.1"/>
</dbReference>
<evidence type="ECO:0000256" key="3">
    <source>
        <dbReference type="ARBA" id="ARBA00023163"/>
    </source>
</evidence>
<dbReference type="SUPFAM" id="SSF46689">
    <property type="entry name" value="Homeodomain-like"/>
    <property type="match status" value="1"/>
</dbReference>
<keyword evidence="1" id="KW-0805">Transcription regulation</keyword>
<accession>A0ABX0Y9C0</accession>
<protein>
    <submittedName>
        <fullName evidence="6">MurR/RpiR family transcriptional regulator</fullName>
    </submittedName>
</protein>
<dbReference type="SUPFAM" id="SSF53697">
    <property type="entry name" value="SIS domain"/>
    <property type="match status" value="1"/>
</dbReference>
<dbReference type="Pfam" id="PF01380">
    <property type="entry name" value="SIS"/>
    <property type="match status" value="1"/>
</dbReference>
<dbReference type="Gene3D" id="3.40.50.10490">
    <property type="entry name" value="Glucose-6-phosphate isomerase like protein, domain 1"/>
    <property type="match status" value="1"/>
</dbReference>
<dbReference type="Gene3D" id="1.10.10.10">
    <property type="entry name" value="Winged helix-like DNA-binding domain superfamily/Winged helix DNA-binding domain"/>
    <property type="match status" value="1"/>
</dbReference>
<reference evidence="6 7" key="1">
    <citation type="submission" date="2020-03" db="EMBL/GenBank/DDBJ databases">
        <authorList>
            <person name="Wang L."/>
            <person name="He N."/>
            <person name="Li Y."/>
            <person name="Fang Y."/>
            <person name="Zhang F."/>
        </authorList>
    </citation>
    <scope>NUCLEOTIDE SEQUENCE [LARGE SCALE GENOMIC DNA]</scope>
    <source>
        <strain evidence="7">hsmgli-8</strain>
    </source>
</reference>
<dbReference type="InterPro" id="IPR035472">
    <property type="entry name" value="RpiR-like_SIS"/>
</dbReference>
<keyword evidence="3" id="KW-0804">Transcription</keyword>
<proteinExistence type="predicted"/>
<sequence length="297" mass="31111">MLNITGSLVYDTPVMRRLVTVTPTLKPALRKVADFILRNPMRSATMNIDEIALATGASTAAVNRLAHAIDLAGFTGLRAALVENLLALISPADKVRQELHQRPGGAFALDLQVRVSKGNMDATLAANAEATFSSVADALVKANRLYTLGFGPCHHLAGLAATAFLPVCHQILSLSTDGGSEAAACRLAGIGPSDVLLAIALPPYSEEVTALARYALSRKAQVLAITDSPASPLARHASFTLYAPGNHPVLGESTASALSIIEALASSIRHRCEGKASQAMRQAQEAINSLRFKGSKG</sequence>
<dbReference type="PANTHER" id="PTHR30514">
    <property type="entry name" value="GLUCOKINASE"/>
    <property type="match status" value="1"/>
</dbReference>
<dbReference type="Pfam" id="PF01418">
    <property type="entry name" value="HTH_6"/>
    <property type="match status" value="1"/>
</dbReference>
<dbReference type="InterPro" id="IPR036388">
    <property type="entry name" value="WH-like_DNA-bd_sf"/>
</dbReference>